<dbReference type="Proteomes" id="UP000261540">
    <property type="component" value="Unplaced"/>
</dbReference>
<evidence type="ECO:0000313" key="8">
    <source>
        <dbReference type="Ensembl" id="ENSPKIP00000027151.1"/>
    </source>
</evidence>
<keyword evidence="5 7" id="KW-0472">Membrane</keyword>
<reference evidence="8" key="2">
    <citation type="submission" date="2025-09" db="UniProtKB">
        <authorList>
            <consortium name="Ensembl"/>
        </authorList>
    </citation>
    <scope>IDENTIFICATION</scope>
</reference>
<proteinExistence type="inferred from homology"/>
<dbReference type="Pfam" id="PF14967">
    <property type="entry name" value="FAM70"/>
    <property type="match status" value="1"/>
</dbReference>
<dbReference type="Ensembl" id="ENSPKIT00000007917.1">
    <property type="protein sequence ID" value="ENSPKIP00000027151.1"/>
    <property type="gene ID" value="ENSPKIG00000009335.1"/>
</dbReference>
<dbReference type="KEGG" id="pki:111855815"/>
<dbReference type="InterPro" id="IPR028014">
    <property type="entry name" value="TMEM255"/>
</dbReference>
<keyword evidence="3 7" id="KW-0812">Transmembrane</keyword>
<feature type="region of interest" description="Disordered" evidence="6">
    <location>
        <begin position="287"/>
        <end position="331"/>
    </location>
</feature>
<evidence type="ECO:0000256" key="4">
    <source>
        <dbReference type="ARBA" id="ARBA00022989"/>
    </source>
</evidence>
<evidence type="ECO:0000256" key="5">
    <source>
        <dbReference type="ARBA" id="ARBA00023136"/>
    </source>
</evidence>
<evidence type="ECO:0000256" key="2">
    <source>
        <dbReference type="ARBA" id="ARBA00007903"/>
    </source>
</evidence>
<dbReference type="PANTHER" id="PTHR33721">
    <property type="entry name" value="TRANSMEMBRANE PROTEIN 255B-LIKE"/>
    <property type="match status" value="1"/>
</dbReference>
<reference evidence="8" key="1">
    <citation type="submission" date="2025-08" db="UniProtKB">
        <authorList>
            <consortium name="Ensembl"/>
        </authorList>
    </citation>
    <scope>IDENTIFICATION</scope>
</reference>
<feature type="transmembrane region" description="Helical" evidence="7">
    <location>
        <begin position="64"/>
        <end position="84"/>
    </location>
</feature>
<feature type="transmembrane region" description="Helical" evidence="7">
    <location>
        <begin position="31"/>
        <end position="52"/>
    </location>
</feature>
<sequence length="351" mass="37920">MQQPAVTPAPAAPDPSVCLSTEQFAKRRRTALWYTVSLLSLSVVILVVGLVSATRTGNVPVAGYYPGIILSFGAFLGLVGINLVENRRPMLVASIIFVSLGVITSFFCAIVDGIIAAKFIDKRPLMEGRCEFYGNGQGQSYDTYHTEVTCYSYNSKCKVRIKSNTCYCCDLHSCGSEYHSQYYEYTGVSSCWDVMHLYRLLWASVVLNVLSVFLGIVTAAILGAFKDIVLQNSTPQTCPSPVPPPHILYNPTQHVLTYAGFCPSTQALPSYPNYPLPLQHHSVYQPPPAAPAATPLGQDGPTSPSEDSQPPSQVPSQPPSQASSSYTLTPSTPAYIGTPYGGCEKPPPYAC</sequence>
<dbReference type="PANTHER" id="PTHR33721:SF3">
    <property type="entry name" value="TRANSMEMBRANE PROTEIN 255B"/>
    <property type="match status" value="1"/>
</dbReference>
<evidence type="ECO:0000256" key="7">
    <source>
        <dbReference type="SAM" id="Phobius"/>
    </source>
</evidence>
<keyword evidence="4 7" id="KW-1133">Transmembrane helix</keyword>
<comment type="similarity">
    <text evidence="2">Belongs to the TMEM255 family.</text>
</comment>
<keyword evidence="9" id="KW-1185">Reference proteome</keyword>
<dbReference type="AlphaFoldDB" id="A0A3B3SAX4"/>
<accession>A0A3B3SAX4</accession>
<evidence type="ECO:0000256" key="6">
    <source>
        <dbReference type="SAM" id="MobiDB-lite"/>
    </source>
</evidence>
<feature type="compositionally biased region" description="Low complexity" evidence="6">
    <location>
        <begin position="301"/>
        <end position="311"/>
    </location>
</feature>
<feature type="transmembrane region" description="Helical" evidence="7">
    <location>
        <begin position="91"/>
        <end position="117"/>
    </location>
</feature>
<evidence type="ECO:0000256" key="3">
    <source>
        <dbReference type="ARBA" id="ARBA00022692"/>
    </source>
</evidence>
<organism evidence="8 9">
    <name type="scientific">Paramormyrops kingsleyae</name>
    <dbReference type="NCBI Taxonomy" id="1676925"/>
    <lineage>
        <taxon>Eukaryota</taxon>
        <taxon>Metazoa</taxon>
        <taxon>Chordata</taxon>
        <taxon>Craniata</taxon>
        <taxon>Vertebrata</taxon>
        <taxon>Euteleostomi</taxon>
        <taxon>Actinopterygii</taxon>
        <taxon>Neopterygii</taxon>
        <taxon>Teleostei</taxon>
        <taxon>Osteoglossocephala</taxon>
        <taxon>Osteoglossomorpha</taxon>
        <taxon>Osteoglossiformes</taxon>
        <taxon>Mormyridae</taxon>
        <taxon>Paramormyrops</taxon>
    </lineage>
</organism>
<evidence type="ECO:0000256" key="1">
    <source>
        <dbReference type="ARBA" id="ARBA00004141"/>
    </source>
</evidence>
<dbReference type="GeneTree" id="ENSGT00940000166849"/>
<feature type="transmembrane region" description="Helical" evidence="7">
    <location>
        <begin position="200"/>
        <end position="225"/>
    </location>
</feature>
<name>A0A3B3SAX4_9TELE</name>
<protein>
    <submittedName>
        <fullName evidence="8">Transmembrane protein 255B</fullName>
    </submittedName>
</protein>
<dbReference type="OrthoDB" id="10034004at2759"/>
<evidence type="ECO:0000313" key="9">
    <source>
        <dbReference type="Proteomes" id="UP000261540"/>
    </source>
</evidence>
<comment type="subcellular location">
    <subcellularLocation>
        <location evidence="1">Membrane</location>
        <topology evidence="1">Multi-pass membrane protein</topology>
    </subcellularLocation>
</comment>
<dbReference type="GO" id="GO:0016020">
    <property type="term" value="C:membrane"/>
    <property type="evidence" value="ECO:0007669"/>
    <property type="project" value="UniProtKB-SubCell"/>
</dbReference>